<protein>
    <submittedName>
        <fullName evidence="6">Protein-S-isoprenylcysteine O-methyltransferase Ste14</fullName>
    </submittedName>
</protein>
<dbReference type="PANTHER" id="PTHR43847">
    <property type="entry name" value="BLL3993 PROTEIN"/>
    <property type="match status" value="1"/>
</dbReference>
<dbReference type="InterPro" id="IPR007318">
    <property type="entry name" value="Phopholipid_MeTrfase"/>
</dbReference>
<dbReference type="GO" id="GO:0008168">
    <property type="term" value="F:methyltransferase activity"/>
    <property type="evidence" value="ECO:0007669"/>
    <property type="project" value="UniProtKB-KW"/>
</dbReference>
<evidence type="ECO:0000313" key="6">
    <source>
        <dbReference type="EMBL" id="SDL24149.1"/>
    </source>
</evidence>
<reference evidence="6 7" key="1">
    <citation type="submission" date="2016-10" db="EMBL/GenBank/DDBJ databases">
        <authorList>
            <person name="de Groot N.N."/>
        </authorList>
    </citation>
    <scope>NUCLEOTIDE SEQUENCE [LARGE SCALE GENOMIC DNA]</scope>
    <source>
        <strain evidence="6 7">Sb09</strain>
    </source>
</reference>
<comment type="subcellular location">
    <subcellularLocation>
        <location evidence="1">Endomembrane system</location>
        <topology evidence="1">Multi-pass membrane protein</topology>
    </subcellularLocation>
</comment>
<evidence type="ECO:0000256" key="4">
    <source>
        <dbReference type="ARBA" id="ARBA00023136"/>
    </source>
</evidence>
<feature type="transmembrane region" description="Helical" evidence="5">
    <location>
        <begin position="107"/>
        <end position="127"/>
    </location>
</feature>
<keyword evidence="6" id="KW-0489">Methyltransferase</keyword>
<dbReference type="OrthoDB" id="5471300at2"/>
<dbReference type="Gene3D" id="1.20.120.1630">
    <property type="match status" value="1"/>
</dbReference>
<organism evidence="6 7">
    <name type="scientific">Streptococcus equinus</name>
    <name type="common">Streptococcus bovis</name>
    <dbReference type="NCBI Taxonomy" id="1335"/>
    <lineage>
        <taxon>Bacteria</taxon>
        <taxon>Bacillati</taxon>
        <taxon>Bacillota</taxon>
        <taxon>Bacilli</taxon>
        <taxon>Lactobacillales</taxon>
        <taxon>Streptococcaceae</taxon>
        <taxon>Streptococcus</taxon>
    </lineage>
</organism>
<evidence type="ECO:0000256" key="5">
    <source>
        <dbReference type="SAM" id="Phobius"/>
    </source>
</evidence>
<sequence>MSKKLFIQAIAKFLLGFLLVFLLLFLPAGTLKYWNAWLLLAILFIPMFLAGLVMMIVNPALLQRRLDAKESEKEQQQVIKFSALMFIVAFLSAGFSFRFHWLRLSPSISYIAAVIFLLAYCMYAEVLRENTYLARTIGVDEGQKVIDTGLYGVIRHPMYTATILLFLSMGLVLGSLLSFIILLCYFPLIIKRIRNEEAVLEKDLEGYLAYEKKVQYRLFPFIW</sequence>
<dbReference type="PANTHER" id="PTHR43847:SF1">
    <property type="entry name" value="BLL3993 PROTEIN"/>
    <property type="match status" value="1"/>
</dbReference>
<dbReference type="GO" id="GO:0032259">
    <property type="term" value="P:methylation"/>
    <property type="evidence" value="ECO:0007669"/>
    <property type="project" value="UniProtKB-KW"/>
</dbReference>
<dbReference type="GO" id="GO:0012505">
    <property type="term" value="C:endomembrane system"/>
    <property type="evidence" value="ECO:0007669"/>
    <property type="project" value="UniProtKB-SubCell"/>
</dbReference>
<keyword evidence="4 5" id="KW-0472">Membrane</keyword>
<evidence type="ECO:0000256" key="3">
    <source>
        <dbReference type="ARBA" id="ARBA00022989"/>
    </source>
</evidence>
<keyword evidence="3 5" id="KW-1133">Transmembrane helix</keyword>
<evidence type="ECO:0000313" key="7">
    <source>
        <dbReference type="Proteomes" id="UP000183162"/>
    </source>
</evidence>
<keyword evidence="2 5" id="KW-0812">Transmembrane</keyword>
<feature type="transmembrane region" description="Helical" evidence="5">
    <location>
        <begin position="38"/>
        <end position="57"/>
    </location>
</feature>
<accession>A0A1G9IFZ3</accession>
<feature type="transmembrane region" description="Helical" evidence="5">
    <location>
        <begin position="78"/>
        <end position="101"/>
    </location>
</feature>
<dbReference type="InterPro" id="IPR052527">
    <property type="entry name" value="Metal_cation-efflux_comp"/>
</dbReference>
<evidence type="ECO:0000256" key="1">
    <source>
        <dbReference type="ARBA" id="ARBA00004127"/>
    </source>
</evidence>
<name>A0A1G9IFZ3_STREI</name>
<dbReference type="EMBL" id="FNGX01000001">
    <property type="protein sequence ID" value="SDL24149.1"/>
    <property type="molecule type" value="Genomic_DNA"/>
</dbReference>
<dbReference type="Proteomes" id="UP000183162">
    <property type="component" value="Unassembled WGS sequence"/>
</dbReference>
<feature type="transmembrane region" description="Helical" evidence="5">
    <location>
        <begin position="163"/>
        <end position="188"/>
    </location>
</feature>
<proteinExistence type="predicted"/>
<evidence type="ECO:0000256" key="2">
    <source>
        <dbReference type="ARBA" id="ARBA00022692"/>
    </source>
</evidence>
<keyword evidence="6" id="KW-0808">Transferase</keyword>
<dbReference type="Pfam" id="PF04191">
    <property type="entry name" value="PEMT"/>
    <property type="match status" value="1"/>
</dbReference>
<gene>
    <name evidence="6" type="ORF">SAMN05216400_0173</name>
</gene>
<dbReference type="RefSeq" id="WP_074565979.1">
    <property type="nucleotide sequence ID" value="NZ_FNGX01000001.1"/>
</dbReference>
<dbReference type="AlphaFoldDB" id="A0A1G9IFZ3"/>